<name>A0A068NWM5_FIMGI</name>
<feature type="coiled-coil region" evidence="20">
    <location>
        <begin position="130"/>
        <end position="157"/>
    </location>
</feature>
<dbReference type="InterPro" id="IPR011006">
    <property type="entry name" value="CheY-like_superfamily"/>
</dbReference>
<dbReference type="InterPro" id="IPR008207">
    <property type="entry name" value="Sig_transdc_His_kin_Hpt_dom"/>
</dbReference>
<keyword evidence="20" id="KW-0175">Coiled coil</keyword>
<evidence type="ECO:0000259" key="22">
    <source>
        <dbReference type="PROSITE" id="PS50110"/>
    </source>
</evidence>
<evidence type="ECO:0000256" key="12">
    <source>
        <dbReference type="ARBA" id="ARBA00022989"/>
    </source>
</evidence>
<dbReference type="PROSITE" id="PS50112">
    <property type="entry name" value="PAS"/>
    <property type="match status" value="4"/>
</dbReference>
<evidence type="ECO:0000256" key="10">
    <source>
        <dbReference type="ARBA" id="ARBA00022777"/>
    </source>
</evidence>
<dbReference type="SUPFAM" id="SSF55785">
    <property type="entry name" value="PYP-like sensor domain (PAS domain)"/>
    <property type="match status" value="6"/>
</dbReference>
<dbReference type="InterPro" id="IPR001610">
    <property type="entry name" value="PAC"/>
</dbReference>
<evidence type="ECO:0000256" key="20">
    <source>
        <dbReference type="SAM" id="Coils"/>
    </source>
</evidence>
<dbReference type="SMART" id="SM00448">
    <property type="entry name" value="REC"/>
    <property type="match status" value="1"/>
</dbReference>
<dbReference type="Pfam" id="PF08448">
    <property type="entry name" value="PAS_4"/>
    <property type="match status" value="1"/>
</dbReference>
<evidence type="ECO:0000256" key="9">
    <source>
        <dbReference type="ARBA" id="ARBA00022741"/>
    </source>
</evidence>
<feature type="domain" description="Response regulatory" evidence="22">
    <location>
        <begin position="1131"/>
        <end position="1249"/>
    </location>
</feature>
<dbReference type="CDD" id="cd00082">
    <property type="entry name" value="HisKA"/>
    <property type="match status" value="1"/>
</dbReference>
<dbReference type="InterPro" id="IPR005467">
    <property type="entry name" value="His_kinase_dom"/>
</dbReference>
<dbReference type="Pfam" id="PF13426">
    <property type="entry name" value="PAS_9"/>
    <property type="match status" value="2"/>
</dbReference>
<dbReference type="Pfam" id="PF00072">
    <property type="entry name" value="Response_reg"/>
    <property type="match status" value="1"/>
</dbReference>
<dbReference type="Pfam" id="PF02518">
    <property type="entry name" value="HATPase_c"/>
    <property type="match status" value="1"/>
</dbReference>
<dbReference type="SMART" id="SM00073">
    <property type="entry name" value="HPT"/>
    <property type="match status" value="1"/>
</dbReference>
<dbReference type="InterPro" id="IPR004358">
    <property type="entry name" value="Sig_transdc_His_kin-like_C"/>
</dbReference>
<evidence type="ECO:0000259" key="23">
    <source>
        <dbReference type="PROSITE" id="PS50112"/>
    </source>
</evidence>
<evidence type="ECO:0000256" key="1">
    <source>
        <dbReference type="ARBA" id="ARBA00000085"/>
    </source>
</evidence>
<keyword evidence="10 26" id="KW-0418">Kinase</keyword>
<sequence>MAVSERPAGPNPWVPPDDTAEYRRLSLVAEQTGHSVIIQDVEGHIAWVNQAFTETTGYTREEVVGRTLAEILDGPETSVDVVQAIGEAVAARVPFKGEIVNYKKDRTPYWCTLAINPIFDGELYSGTITLQADITARKQLELELEQSEQRSRLILENIREVVFEVDRNGCWSYLNRAWQELTGHSVLRSIGRPVLEFLHPEDAPKLRGLILEMSRTRKPVSGVTLRCLHRLGDFRWVDISCRRSPDENSRVEVFGTLRDVTEAHNSLRALKDERDFSEAILHTAGSLVVVLQRDGRIIRFNQECERVTGYRFDEVAGHQFHELFIPEEDRGRVDRALKSLSEGKFEPQVENTWLSRDGELKRIRWSNNVINDEEGNVQYLISIGQDISESLRKEQRLRESEARLEESQRLAKIGSWEVDIASGRVTWSKNMYRVLGMDPSQGEPTLEVFHTLLHPADEDGFRAIGRCLAETGEPFDTIVRMRVPNGELYMRSIGRAVRDDSGKIVQLVGSAQDVTEAKLAEMALERSQEFLVEAQRLARLGSWEIGIVDHTVSWSAQTYALFERDRSLGEPTFEEFLRLLSVSSKARAKKAFFDVRNGKQVDMEIEFTPANGSTRHFRVLGRPNWEGGKVIGILGAIQDITEQKLAAKQLATQREFLRSVIDTDPNFIFVKNWDGAFLLANKSLAAAYGTTPEEIIGKTDADYNPHADEVAGFLAMDRMVIETGLEQQSFEERLSSANGDRWLQTVKRPIIDPETGERQMLGICADITERVTNQHELVAAREAALESSRLKSEFLANMSHEIRTPMNGVIGMADLLLDTTLDAGQRDLSRTIRDSAESLLTILNDILDFSKIEAGKMSLESLPVDLADVVERVAVSFAVRAEEKGLGFEIDIDWRHSWTYATDPVRLRQVLTNLVGNAVKFTDEGKVTVSLRMESGKPRIMVSDTGIGIPVDRQAAVFGAFTQADGSTTRKHGGAGLGLSIARQLAQLLGGSLGLQSEPGKGSCFWLDLDVPHVECVEEERRLLGRRIAVVSGDPDLVVFAQGALLSLGAAVVPVERDYDAVLFDARNAEAENPQGRIVALVKRGSRIPAGISEAIFEPLTRRGIIDAVSRAFAQRIPQERLPDETIRSARVLLVEDNSVNQQVAVRQLEREGLIVQIASTGVEAVAYTGETDFDMVLMDIQMPLMDGLEATRRIRERDDATGRHLPIVAMTAHAMVGDRERCLEAGMDDYLSKPLRREELQEKIAAWIDVSDSDGVARLDQEYILSVFGEDSAFLAEVLNTFVESTDKLLDDLRACVAKEDLTGVKHIAHTLKGSSRSIGATAFADICERAERATTATATPEVAARILRDGPRLLATCRTRIRRVKASESS</sequence>
<dbReference type="Pfam" id="PF08447">
    <property type="entry name" value="PAS_3"/>
    <property type="match status" value="1"/>
</dbReference>
<dbReference type="PROSITE" id="PS50113">
    <property type="entry name" value="PAC"/>
    <property type="match status" value="4"/>
</dbReference>
<dbReference type="InterPro" id="IPR000700">
    <property type="entry name" value="PAS-assoc_C"/>
</dbReference>
<dbReference type="FunFam" id="3.30.565.10:FF:000010">
    <property type="entry name" value="Sensor histidine kinase RcsC"/>
    <property type="match status" value="1"/>
</dbReference>
<dbReference type="GO" id="GO:0006355">
    <property type="term" value="P:regulation of DNA-templated transcription"/>
    <property type="evidence" value="ECO:0007669"/>
    <property type="project" value="InterPro"/>
</dbReference>
<dbReference type="SMART" id="SM00086">
    <property type="entry name" value="PAC"/>
    <property type="match status" value="6"/>
</dbReference>
<dbReference type="InterPro" id="IPR036641">
    <property type="entry name" value="HPT_dom_sf"/>
</dbReference>
<evidence type="ECO:0000256" key="17">
    <source>
        <dbReference type="ARBA" id="ARBA00074306"/>
    </source>
</evidence>
<dbReference type="InterPro" id="IPR036890">
    <property type="entry name" value="HATPase_C_sf"/>
</dbReference>
<dbReference type="InterPro" id="IPR013656">
    <property type="entry name" value="PAS_4"/>
</dbReference>
<evidence type="ECO:0000256" key="11">
    <source>
        <dbReference type="ARBA" id="ARBA00022840"/>
    </source>
</evidence>
<feature type="domain" description="PAS" evidence="23">
    <location>
        <begin position="21"/>
        <end position="92"/>
    </location>
</feature>
<keyword evidence="5" id="KW-1003">Cell membrane</keyword>
<dbReference type="STRING" id="661478.OP10G_3797"/>
<dbReference type="InterPro" id="IPR003594">
    <property type="entry name" value="HATPase_dom"/>
</dbReference>
<comment type="subcellular location">
    <subcellularLocation>
        <location evidence="2">Cell membrane</location>
        <topology evidence="2">Multi-pass membrane protein</topology>
    </subcellularLocation>
</comment>
<evidence type="ECO:0000259" key="21">
    <source>
        <dbReference type="PROSITE" id="PS50109"/>
    </source>
</evidence>
<dbReference type="PROSITE" id="PS50109">
    <property type="entry name" value="HIS_KIN"/>
    <property type="match status" value="1"/>
</dbReference>
<keyword evidence="12" id="KW-1133">Transmembrane helix</keyword>
<dbReference type="Gene3D" id="2.10.70.100">
    <property type="match status" value="1"/>
</dbReference>
<dbReference type="Gene3D" id="3.30.565.10">
    <property type="entry name" value="Histidine kinase-like ATPase, C-terminal domain"/>
    <property type="match status" value="1"/>
</dbReference>
<evidence type="ECO:0000256" key="3">
    <source>
        <dbReference type="ARBA" id="ARBA00006402"/>
    </source>
</evidence>
<dbReference type="InterPro" id="IPR035965">
    <property type="entry name" value="PAS-like_dom_sf"/>
</dbReference>
<dbReference type="Gene3D" id="3.40.50.2300">
    <property type="match status" value="1"/>
</dbReference>
<dbReference type="InterPro" id="IPR013655">
    <property type="entry name" value="PAS_fold_3"/>
</dbReference>
<reference evidence="26 27" key="1">
    <citation type="journal article" date="2014" name="PLoS ONE">
        <title>The first complete genome sequence of the class fimbriimonadia in the phylum armatimonadetes.</title>
        <authorList>
            <person name="Hu Z.Y."/>
            <person name="Wang Y.Z."/>
            <person name="Im W.T."/>
            <person name="Wang S.Y."/>
            <person name="Zhao G.P."/>
            <person name="Zheng H.J."/>
            <person name="Quan Z.X."/>
        </authorList>
    </citation>
    <scope>NUCLEOTIDE SEQUENCE [LARGE SCALE GENOMIC DNA]</scope>
    <source>
        <strain evidence="26">Gsoil 348</strain>
    </source>
</reference>
<dbReference type="SMART" id="SM00388">
    <property type="entry name" value="HisKA"/>
    <property type="match status" value="1"/>
</dbReference>
<keyword evidence="13" id="KW-0902">Two-component regulatory system</keyword>
<feature type="domain" description="Histidine kinase" evidence="21">
    <location>
        <begin position="797"/>
        <end position="1013"/>
    </location>
</feature>
<feature type="domain" description="HPt" evidence="25">
    <location>
        <begin position="1272"/>
        <end position="1370"/>
    </location>
</feature>
<dbReference type="InterPro" id="IPR001789">
    <property type="entry name" value="Sig_transdc_resp-reg_receiver"/>
</dbReference>
<dbReference type="PRINTS" id="PR00344">
    <property type="entry name" value="BCTRLSENSOR"/>
</dbReference>
<keyword evidence="14" id="KW-0472">Membrane</keyword>
<dbReference type="Gene3D" id="3.30.450.20">
    <property type="entry name" value="PAS domain"/>
    <property type="match status" value="6"/>
</dbReference>
<evidence type="ECO:0000256" key="15">
    <source>
        <dbReference type="ARBA" id="ARBA00064003"/>
    </source>
</evidence>
<comment type="catalytic activity">
    <reaction evidence="1">
        <text>ATP + protein L-histidine = ADP + protein N-phospho-L-histidine.</text>
        <dbReference type="EC" id="2.7.13.3"/>
    </reaction>
</comment>
<evidence type="ECO:0000256" key="6">
    <source>
        <dbReference type="ARBA" id="ARBA00022553"/>
    </source>
</evidence>
<evidence type="ECO:0000256" key="8">
    <source>
        <dbReference type="ARBA" id="ARBA00022692"/>
    </source>
</evidence>
<dbReference type="PANTHER" id="PTHR45339">
    <property type="entry name" value="HYBRID SIGNAL TRANSDUCTION HISTIDINE KINASE J"/>
    <property type="match status" value="1"/>
</dbReference>
<dbReference type="Gene3D" id="1.20.120.160">
    <property type="entry name" value="HPT domain"/>
    <property type="match status" value="1"/>
</dbReference>
<dbReference type="InterPro" id="IPR000014">
    <property type="entry name" value="PAS"/>
</dbReference>
<evidence type="ECO:0000256" key="13">
    <source>
        <dbReference type="ARBA" id="ARBA00023012"/>
    </source>
</evidence>
<dbReference type="eggNOG" id="COG5002">
    <property type="taxonomic scope" value="Bacteria"/>
</dbReference>
<evidence type="ECO:0000313" key="27">
    <source>
        <dbReference type="Proteomes" id="UP000027982"/>
    </source>
</evidence>
<evidence type="ECO:0000256" key="7">
    <source>
        <dbReference type="ARBA" id="ARBA00022679"/>
    </source>
</evidence>
<organism evidence="26 27">
    <name type="scientific">Fimbriimonas ginsengisoli Gsoil 348</name>
    <dbReference type="NCBI Taxonomy" id="661478"/>
    <lineage>
        <taxon>Bacteria</taxon>
        <taxon>Bacillati</taxon>
        <taxon>Armatimonadota</taxon>
        <taxon>Fimbriimonadia</taxon>
        <taxon>Fimbriimonadales</taxon>
        <taxon>Fimbriimonadaceae</taxon>
        <taxon>Fimbriimonas</taxon>
    </lineage>
</organism>
<feature type="domain" description="PAS" evidence="23">
    <location>
        <begin position="147"/>
        <end position="218"/>
    </location>
</feature>
<dbReference type="SMART" id="SM00387">
    <property type="entry name" value="HATPase_c"/>
    <property type="match status" value="1"/>
</dbReference>
<evidence type="ECO:0000256" key="19">
    <source>
        <dbReference type="PROSITE-ProRule" id="PRU00169"/>
    </source>
</evidence>
<dbReference type="EMBL" id="CP007139">
    <property type="protein sequence ID" value="AIE87165.1"/>
    <property type="molecule type" value="Genomic_DNA"/>
</dbReference>
<accession>A0A068NWM5</accession>
<evidence type="ECO:0000259" key="25">
    <source>
        <dbReference type="PROSITE" id="PS50894"/>
    </source>
</evidence>
<dbReference type="InterPro" id="IPR036097">
    <property type="entry name" value="HisK_dim/P_sf"/>
</dbReference>
<dbReference type="EC" id="2.7.13.3" evidence="4"/>
<evidence type="ECO:0000259" key="24">
    <source>
        <dbReference type="PROSITE" id="PS50113"/>
    </source>
</evidence>
<dbReference type="SUPFAM" id="SSF47226">
    <property type="entry name" value="Histidine-containing phosphotransfer domain, HPT domain"/>
    <property type="match status" value="1"/>
</dbReference>
<dbReference type="CDD" id="cd17546">
    <property type="entry name" value="REC_hyHK_CKI1_RcsC-like"/>
    <property type="match status" value="1"/>
</dbReference>
<feature type="domain" description="PAS" evidence="23">
    <location>
        <begin position="273"/>
        <end position="344"/>
    </location>
</feature>
<dbReference type="RefSeq" id="WP_025228914.1">
    <property type="nucleotide sequence ID" value="NZ_CP007139.1"/>
</dbReference>
<dbReference type="CDD" id="cd00130">
    <property type="entry name" value="PAS"/>
    <property type="match status" value="5"/>
</dbReference>
<keyword evidence="8" id="KW-0812">Transmembrane</keyword>
<dbReference type="InterPro" id="IPR013767">
    <property type="entry name" value="PAS_fold"/>
</dbReference>
<dbReference type="Pfam" id="PF00989">
    <property type="entry name" value="PAS"/>
    <property type="match status" value="2"/>
</dbReference>
<dbReference type="NCBIfam" id="TIGR00229">
    <property type="entry name" value="sensory_box"/>
    <property type="match status" value="4"/>
</dbReference>
<dbReference type="InterPro" id="IPR003661">
    <property type="entry name" value="HisK_dim/P_dom"/>
</dbReference>
<feature type="domain" description="PAC" evidence="24">
    <location>
        <begin position="601"/>
        <end position="652"/>
    </location>
</feature>
<dbReference type="Pfam" id="PF01627">
    <property type="entry name" value="Hpt"/>
    <property type="match status" value="1"/>
</dbReference>
<dbReference type="SUPFAM" id="SSF55874">
    <property type="entry name" value="ATPase domain of HSP90 chaperone/DNA topoisomerase II/histidine kinase"/>
    <property type="match status" value="1"/>
</dbReference>
<dbReference type="CDD" id="cd00088">
    <property type="entry name" value="HPT"/>
    <property type="match status" value="1"/>
</dbReference>
<dbReference type="PROSITE" id="PS50110">
    <property type="entry name" value="RESPONSE_REGULATORY"/>
    <property type="match status" value="1"/>
</dbReference>
<dbReference type="HOGENOM" id="CLU_280300_0_0_0"/>
<keyword evidence="7" id="KW-0808">Transferase</keyword>
<dbReference type="SMART" id="SM00091">
    <property type="entry name" value="PAS"/>
    <property type="match status" value="5"/>
</dbReference>
<evidence type="ECO:0000256" key="2">
    <source>
        <dbReference type="ARBA" id="ARBA00004651"/>
    </source>
</evidence>
<evidence type="ECO:0000313" key="26">
    <source>
        <dbReference type="EMBL" id="AIE87165.1"/>
    </source>
</evidence>
<evidence type="ECO:0000256" key="14">
    <source>
        <dbReference type="ARBA" id="ARBA00023136"/>
    </source>
</evidence>
<dbReference type="FunFam" id="1.10.287.130:FF:000002">
    <property type="entry name" value="Two-component osmosensing histidine kinase"/>
    <property type="match status" value="1"/>
</dbReference>
<dbReference type="GO" id="GO:0005524">
    <property type="term" value="F:ATP binding"/>
    <property type="evidence" value="ECO:0007669"/>
    <property type="project" value="UniProtKB-KW"/>
</dbReference>
<feature type="modified residue" description="4-aspartylphosphate" evidence="19">
    <location>
        <position position="1180"/>
    </location>
</feature>
<evidence type="ECO:0000256" key="4">
    <source>
        <dbReference type="ARBA" id="ARBA00012438"/>
    </source>
</evidence>
<dbReference type="Proteomes" id="UP000027982">
    <property type="component" value="Chromosome"/>
</dbReference>
<dbReference type="GO" id="GO:0000155">
    <property type="term" value="F:phosphorelay sensor kinase activity"/>
    <property type="evidence" value="ECO:0007669"/>
    <property type="project" value="InterPro"/>
</dbReference>
<feature type="domain" description="PAC" evidence="24">
    <location>
        <begin position="95"/>
        <end position="146"/>
    </location>
</feature>
<proteinExistence type="inferred from homology"/>
<feature type="domain" description="PAS" evidence="23">
    <location>
        <begin position="653"/>
        <end position="724"/>
    </location>
</feature>
<comment type="subunit">
    <text evidence="15">At low DSF concentrations, interacts with RpfF.</text>
</comment>
<dbReference type="CDD" id="cd16922">
    <property type="entry name" value="HATPase_EvgS-ArcB-TorS-like"/>
    <property type="match status" value="1"/>
</dbReference>
<dbReference type="PANTHER" id="PTHR45339:SF1">
    <property type="entry name" value="HYBRID SIGNAL TRANSDUCTION HISTIDINE KINASE J"/>
    <property type="match status" value="1"/>
</dbReference>
<dbReference type="Pfam" id="PF00512">
    <property type="entry name" value="HisKA"/>
    <property type="match status" value="1"/>
</dbReference>
<dbReference type="SUPFAM" id="SSF47384">
    <property type="entry name" value="Homodimeric domain of signal transducing histidine kinase"/>
    <property type="match status" value="1"/>
</dbReference>
<feature type="domain" description="PAC" evidence="24">
    <location>
        <begin position="475"/>
        <end position="526"/>
    </location>
</feature>
<dbReference type="eggNOG" id="COG2205">
    <property type="taxonomic scope" value="Bacteria"/>
</dbReference>
<dbReference type="GO" id="GO:0005886">
    <property type="term" value="C:plasma membrane"/>
    <property type="evidence" value="ECO:0007669"/>
    <property type="project" value="UniProtKB-SubCell"/>
</dbReference>
<dbReference type="Gene3D" id="1.10.287.130">
    <property type="match status" value="1"/>
</dbReference>
<evidence type="ECO:0000256" key="16">
    <source>
        <dbReference type="ARBA" id="ARBA00068150"/>
    </source>
</evidence>
<protein>
    <recommendedName>
        <fullName evidence="17">Circadian input-output histidine kinase CikA</fullName>
        <ecNumber evidence="4">2.7.13.3</ecNumber>
    </recommendedName>
    <alternativeName>
        <fullName evidence="16">Sensory/regulatory protein RpfC</fullName>
    </alternativeName>
</protein>
<comment type="similarity">
    <text evidence="3">In the N-terminal section; belongs to the phytochrome family.</text>
</comment>
<feature type="modified residue" description="Phosphohistidine" evidence="18">
    <location>
        <position position="1311"/>
    </location>
</feature>
<dbReference type="SUPFAM" id="SSF52172">
    <property type="entry name" value="CheY-like"/>
    <property type="match status" value="1"/>
</dbReference>
<evidence type="ECO:0000256" key="5">
    <source>
        <dbReference type="ARBA" id="ARBA00022475"/>
    </source>
</evidence>
<dbReference type="PROSITE" id="PS50894">
    <property type="entry name" value="HPT"/>
    <property type="match status" value="1"/>
</dbReference>
<gene>
    <name evidence="26" type="ORF">OP10G_3797</name>
</gene>
<feature type="domain" description="PAC" evidence="24">
    <location>
        <begin position="347"/>
        <end position="399"/>
    </location>
</feature>
<keyword evidence="27" id="KW-1185">Reference proteome</keyword>
<keyword evidence="11" id="KW-0067">ATP-binding</keyword>
<keyword evidence="6 19" id="KW-0597">Phosphoprotein</keyword>
<evidence type="ECO:0000256" key="18">
    <source>
        <dbReference type="PROSITE-ProRule" id="PRU00110"/>
    </source>
</evidence>
<keyword evidence="9" id="KW-0547">Nucleotide-binding</keyword>
<dbReference type="KEGG" id="fgi:OP10G_3797"/>